<dbReference type="InterPro" id="IPR018652">
    <property type="entry name" value="DUF2082_NA-bd_Znr"/>
</dbReference>
<dbReference type="AlphaFoldDB" id="A0A1I4EJI8"/>
<protein>
    <submittedName>
        <fullName evidence="1">Predicted nucleic-acid-binding protein, contains Zn-ribbon domain</fullName>
    </submittedName>
</protein>
<gene>
    <name evidence="1" type="ORF">SAMN04487950_2225</name>
</gene>
<evidence type="ECO:0000313" key="1">
    <source>
        <dbReference type="EMBL" id="SFL05894.1"/>
    </source>
</evidence>
<name>A0A1I4EJI8_9EURY</name>
<sequence length="80" mass="8635">MCPPTNTNGTDSTDFGDERGCPKCGHTETEVDSIATTGGGLSKMFDIQNRKFTVVSCTNCGYSELYRGRSTNDVIDIFLG</sequence>
<dbReference type="Pfam" id="PF09855">
    <property type="entry name" value="Zn_ribbon_13"/>
    <property type="match status" value="1"/>
</dbReference>
<dbReference type="EMBL" id="FOTC01000002">
    <property type="protein sequence ID" value="SFL05894.1"/>
    <property type="molecule type" value="Genomic_DNA"/>
</dbReference>
<proteinExistence type="predicted"/>
<dbReference type="RefSeq" id="WP_089869333.1">
    <property type="nucleotide sequence ID" value="NZ_FOTC01000002.1"/>
</dbReference>
<organism evidence="1 2">
    <name type="scientific">Halogranum rubrum</name>
    <dbReference type="NCBI Taxonomy" id="553466"/>
    <lineage>
        <taxon>Archaea</taxon>
        <taxon>Methanobacteriati</taxon>
        <taxon>Methanobacteriota</taxon>
        <taxon>Stenosarchaea group</taxon>
        <taxon>Halobacteria</taxon>
        <taxon>Halobacteriales</taxon>
        <taxon>Haloferacaceae</taxon>
    </lineage>
</organism>
<keyword evidence="2" id="KW-1185">Reference proteome</keyword>
<dbReference type="STRING" id="553466.SAMN04487950_2225"/>
<evidence type="ECO:0000313" key="2">
    <source>
        <dbReference type="Proteomes" id="UP000199607"/>
    </source>
</evidence>
<accession>A0A1I4EJI8</accession>
<dbReference type="Proteomes" id="UP000199607">
    <property type="component" value="Unassembled WGS sequence"/>
</dbReference>
<reference evidence="2" key="1">
    <citation type="submission" date="2016-10" db="EMBL/GenBank/DDBJ databases">
        <authorList>
            <person name="Varghese N."/>
            <person name="Submissions S."/>
        </authorList>
    </citation>
    <scope>NUCLEOTIDE SEQUENCE [LARGE SCALE GENOMIC DNA]</scope>
    <source>
        <strain evidence="2">CGMCC 1.7738</strain>
    </source>
</reference>